<evidence type="ECO:0000256" key="4">
    <source>
        <dbReference type="ARBA" id="ARBA00022692"/>
    </source>
</evidence>
<dbReference type="PANTHER" id="PTHR45624:SF10">
    <property type="entry name" value="SLC (SOLUTE CARRIER) HOMOLOG"/>
    <property type="match status" value="1"/>
</dbReference>
<dbReference type="OrthoDB" id="193856at2759"/>
<comment type="subcellular location">
    <subcellularLocation>
        <location evidence="1">Mitochondrion membrane</location>
        <topology evidence="1">Multi-pass membrane protein</topology>
    </subcellularLocation>
</comment>
<evidence type="ECO:0000256" key="5">
    <source>
        <dbReference type="ARBA" id="ARBA00022737"/>
    </source>
</evidence>
<dbReference type="InterPro" id="IPR050567">
    <property type="entry name" value="Mitochondrial_Carrier"/>
</dbReference>
<keyword evidence="6" id="KW-0999">Mitochondrion inner membrane</keyword>
<dbReference type="InterPro" id="IPR023395">
    <property type="entry name" value="MCP_dom_sf"/>
</dbReference>
<evidence type="ECO:0000256" key="2">
    <source>
        <dbReference type="ARBA" id="ARBA00006375"/>
    </source>
</evidence>
<name>A0A6A6GZ84_VIRVR</name>
<keyword evidence="8" id="KW-0496">Mitochondrion</keyword>
<organism evidence="12 13">
    <name type="scientific">Viridothelium virens</name>
    <name type="common">Speckled blister lichen</name>
    <name type="synonym">Trypethelium virens</name>
    <dbReference type="NCBI Taxonomy" id="1048519"/>
    <lineage>
        <taxon>Eukaryota</taxon>
        <taxon>Fungi</taxon>
        <taxon>Dikarya</taxon>
        <taxon>Ascomycota</taxon>
        <taxon>Pezizomycotina</taxon>
        <taxon>Dothideomycetes</taxon>
        <taxon>Dothideomycetes incertae sedis</taxon>
        <taxon>Trypetheliales</taxon>
        <taxon>Trypetheliaceae</taxon>
        <taxon>Viridothelium</taxon>
    </lineage>
</organism>
<dbReference type="PANTHER" id="PTHR45624">
    <property type="entry name" value="MITOCHONDRIAL BASIC AMINO ACIDS TRANSPORTER-RELATED"/>
    <property type="match status" value="1"/>
</dbReference>
<dbReference type="InterPro" id="IPR018108">
    <property type="entry name" value="MCP_transmembrane"/>
</dbReference>
<evidence type="ECO:0000256" key="10">
    <source>
        <dbReference type="PROSITE-ProRule" id="PRU00282"/>
    </source>
</evidence>
<feature type="repeat" description="Solcar" evidence="10">
    <location>
        <begin position="63"/>
        <end position="155"/>
    </location>
</feature>
<dbReference type="EMBL" id="ML991834">
    <property type="protein sequence ID" value="KAF2230917.1"/>
    <property type="molecule type" value="Genomic_DNA"/>
</dbReference>
<dbReference type="GO" id="GO:0022857">
    <property type="term" value="F:transmembrane transporter activity"/>
    <property type="evidence" value="ECO:0007669"/>
    <property type="project" value="TreeGrafter"/>
</dbReference>
<evidence type="ECO:0000256" key="6">
    <source>
        <dbReference type="ARBA" id="ARBA00022792"/>
    </source>
</evidence>
<dbReference type="SUPFAM" id="SSF103506">
    <property type="entry name" value="Mitochondrial carrier"/>
    <property type="match status" value="1"/>
</dbReference>
<keyword evidence="5" id="KW-0677">Repeat</keyword>
<dbReference type="Gene3D" id="1.50.40.10">
    <property type="entry name" value="Mitochondrial carrier domain"/>
    <property type="match status" value="1"/>
</dbReference>
<evidence type="ECO:0000313" key="12">
    <source>
        <dbReference type="EMBL" id="KAF2230917.1"/>
    </source>
</evidence>
<evidence type="ECO:0000256" key="11">
    <source>
        <dbReference type="RuleBase" id="RU000488"/>
    </source>
</evidence>
<keyword evidence="13" id="KW-1185">Reference proteome</keyword>
<dbReference type="PROSITE" id="PS50920">
    <property type="entry name" value="SOLCAR"/>
    <property type="match status" value="2"/>
</dbReference>
<keyword evidence="3 11" id="KW-0813">Transport</keyword>
<evidence type="ECO:0000256" key="9">
    <source>
        <dbReference type="ARBA" id="ARBA00023136"/>
    </source>
</evidence>
<dbReference type="Proteomes" id="UP000800092">
    <property type="component" value="Unassembled WGS sequence"/>
</dbReference>
<keyword evidence="9 10" id="KW-0472">Membrane</keyword>
<dbReference type="AlphaFoldDB" id="A0A6A6GZ84"/>
<proteinExistence type="inferred from homology"/>
<sequence length="268" mass="29107">MLIETVYLMCFVEHQAWPVEAKNCAAAPIAGYGALNGILFFSYNRTLHLLNSAPTTSSSSSPTPDWKTFLAGAIGGLATFVVSAPTELVKCRAQTHIPLNPGAPQPNSWTITKQLWREGGRWGLPGLYIGGGVTSVRDAVGYGFYFWTYDTLTTTLHSPAESPLRAHLITLWCGGLAGCATWTSVFPLDVVKTRLQAQATQLSTISSIEESHGQPLQRPSAWAVGRVVWQQGGWAGFWRGLGVCNVRAFVVNAVQWSVYESAMRMLAS</sequence>
<keyword evidence="7" id="KW-1133">Transmembrane helix</keyword>
<accession>A0A6A6GZ84</accession>
<dbReference type="Pfam" id="PF00153">
    <property type="entry name" value="Mito_carr"/>
    <property type="match status" value="2"/>
</dbReference>
<evidence type="ECO:0000256" key="1">
    <source>
        <dbReference type="ARBA" id="ARBA00004225"/>
    </source>
</evidence>
<evidence type="ECO:0000313" key="13">
    <source>
        <dbReference type="Proteomes" id="UP000800092"/>
    </source>
</evidence>
<gene>
    <name evidence="12" type="ORF">EV356DRAFT_535998</name>
</gene>
<protein>
    <submittedName>
        <fullName evidence="12">Mitochondrial carrier</fullName>
    </submittedName>
</protein>
<comment type="similarity">
    <text evidence="2 11">Belongs to the mitochondrial carrier (TC 2.A.29) family.</text>
</comment>
<evidence type="ECO:0000256" key="8">
    <source>
        <dbReference type="ARBA" id="ARBA00023128"/>
    </source>
</evidence>
<feature type="repeat" description="Solcar" evidence="10">
    <location>
        <begin position="165"/>
        <end position="265"/>
    </location>
</feature>
<keyword evidence="4 10" id="KW-0812">Transmembrane</keyword>
<reference evidence="12" key="1">
    <citation type="journal article" date="2020" name="Stud. Mycol.">
        <title>101 Dothideomycetes genomes: a test case for predicting lifestyles and emergence of pathogens.</title>
        <authorList>
            <person name="Haridas S."/>
            <person name="Albert R."/>
            <person name="Binder M."/>
            <person name="Bloem J."/>
            <person name="Labutti K."/>
            <person name="Salamov A."/>
            <person name="Andreopoulos B."/>
            <person name="Baker S."/>
            <person name="Barry K."/>
            <person name="Bills G."/>
            <person name="Bluhm B."/>
            <person name="Cannon C."/>
            <person name="Castanera R."/>
            <person name="Culley D."/>
            <person name="Daum C."/>
            <person name="Ezra D."/>
            <person name="Gonzalez J."/>
            <person name="Henrissat B."/>
            <person name="Kuo A."/>
            <person name="Liang C."/>
            <person name="Lipzen A."/>
            <person name="Lutzoni F."/>
            <person name="Magnuson J."/>
            <person name="Mondo S."/>
            <person name="Nolan M."/>
            <person name="Ohm R."/>
            <person name="Pangilinan J."/>
            <person name="Park H.-J."/>
            <person name="Ramirez L."/>
            <person name="Alfaro M."/>
            <person name="Sun H."/>
            <person name="Tritt A."/>
            <person name="Yoshinaga Y."/>
            <person name="Zwiers L.-H."/>
            <person name="Turgeon B."/>
            <person name="Goodwin S."/>
            <person name="Spatafora J."/>
            <person name="Crous P."/>
            <person name="Grigoriev I."/>
        </authorList>
    </citation>
    <scope>NUCLEOTIDE SEQUENCE</scope>
    <source>
        <strain evidence="12">Tuck. ex Michener</strain>
    </source>
</reference>
<evidence type="ECO:0000256" key="3">
    <source>
        <dbReference type="ARBA" id="ARBA00022448"/>
    </source>
</evidence>
<evidence type="ECO:0000256" key="7">
    <source>
        <dbReference type="ARBA" id="ARBA00022989"/>
    </source>
</evidence>
<dbReference type="GO" id="GO:0031966">
    <property type="term" value="C:mitochondrial membrane"/>
    <property type="evidence" value="ECO:0007669"/>
    <property type="project" value="UniProtKB-SubCell"/>
</dbReference>